<reference evidence="2 3" key="1">
    <citation type="journal article" date="2021" name="Elife">
        <title>Chloroplast acquisition without the gene transfer in kleptoplastic sea slugs, Plakobranchus ocellatus.</title>
        <authorList>
            <person name="Maeda T."/>
            <person name="Takahashi S."/>
            <person name="Yoshida T."/>
            <person name="Shimamura S."/>
            <person name="Takaki Y."/>
            <person name="Nagai Y."/>
            <person name="Toyoda A."/>
            <person name="Suzuki Y."/>
            <person name="Arimoto A."/>
            <person name="Ishii H."/>
            <person name="Satoh N."/>
            <person name="Nishiyama T."/>
            <person name="Hasebe M."/>
            <person name="Maruyama T."/>
            <person name="Minagawa J."/>
            <person name="Obokata J."/>
            <person name="Shigenobu S."/>
        </authorList>
    </citation>
    <scope>NUCLEOTIDE SEQUENCE [LARGE SCALE GENOMIC DNA]</scope>
</reference>
<evidence type="ECO:0000313" key="2">
    <source>
        <dbReference type="EMBL" id="GFO18237.1"/>
    </source>
</evidence>
<dbReference type="EMBL" id="BLXT01004946">
    <property type="protein sequence ID" value="GFO18237.1"/>
    <property type="molecule type" value="Genomic_DNA"/>
</dbReference>
<gene>
    <name evidence="2" type="ORF">PoB_004474200</name>
</gene>
<feature type="region of interest" description="Disordered" evidence="1">
    <location>
        <begin position="68"/>
        <end position="113"/>
    </location>
</feature>
<dbReference type="Proteomes" id="UP000735302">
    <property type="component" value="Unassembled WGS sequence"/>
</dbReference>
<proteinExistence type="predicted"/>
<feature type="compositionally biased region" description="Gly residues" evidence="1">
    <location>
        <begin position="68"/>
        <end position="101"/>
    </location>
</feature>
<feature type="compositionally biased region" description="Low complexity" evidence="1">
    <location>
        <begin position="102"/>
        <end position="113"/>
    </location>
</feature>
<accession>A0AAV4BG68</accession>
<sequence length="113" mass="11645">MRKMTNDKRENHTAQAPAAQQRGMSTLPHSEPMINGRQGKNYCFSRFWSLLTFPPSCTRFRVIKRIRIGGGGGGGGGGGDGDVGCGGSGGSCGSGGGGGGDSVYDSRGSSSWR</sequence>
<protein>
    <submittedName>
        <fullName evidence="2">Uncharacterized protein</fullName>
    </submittedName>
</protein>
<comment type="caution">
    <text evidence="2">The sequence shown here is derived from an EMBL/GenBank/DDBJ whole genome shotgun (WGS) entry which is preliminary data.</text>
</comment>
<name>A0AAV4BG68_9GAST</name>
<organism evidence="2 3">
    <name type="scientific">Plakobranchus ocellatus</name>
    <dbReference type="NCBI Taxonomy" id="259542"/>
    <lineage>
        <taxon>Eukaryota</taxon>
        <taxon>Metazoa</taxon>
        <taxon>Spiralia</taxon>
        <taxon>Lophotrochozoa</taxon>
        <taxon>Mollusca</taxon>
        <taxon>Gastropoda</taxon>
        <taxon>Heterobranchia</taxon>
        <taxon>Euthyneura</taxon>
        <taxon>Panpulmonata</taxon>
        <taxon>Sacoglossa</taxon>
        <taxon>Placobranchoidea</taxon>
        <taxon>Plakobranchidae</taxon>
        <taxon>Plakobranchus</taxon>
    </lineage>
</organism>
<keyword evidence="3" id="KW-1185">Reference proteome</keyword>
<dbReference type="AlphaFoldDB" id="A0AAV4BG68"/>
<evidence type="ECO:0000256" key="1">
    <source>
        <dbReference type="SAM" id="MobiDB-lite"/>
    </source>
</evidence>
<evidence type="ECO:0000313" key="3">
    <source>
        <dbReference type="Proteomes" id="UP000735302"/>
    </source>
</evidence>
<feature type="compositionally biased region" description="Basic and acidic residues" evidence="1">
    <location>
        <begin position="1"/>
        <end position="12"/>
    </location>
</feature>
<feature type="region of interest" description="Disordered" evidence="1">
    <location>
        <begin position="1"/>
        <end position="33"/>
    </location>
</feature>